<feature type="region of interest" description="Disordered" evidence="2">
    <location>
        <begin position="76"/>
        <end position="105"/>
    </location>
</feature>
<gene>
    <name evidence="3" type="ORF">Ctob_009321</name>
</gene>
<reference evidence="4" key="1">
    <citation type="journal article" date="2015" name="PLoS Genet.">
        <title>Genome Sequence and Transcriptome Analyses of Chrysochromulina tobin: Metabolic Tools for Enhanced Algal Fitness in the Prominent Order Prymnesiales (Haptophyceae).</title>
        <authorList>
            <person name="Hovde B.T."/>
            <person name="Deodato C.R."/>
            <person name="Hunsperger H.M."/>
            <person name="Ryken S.A."/>
            <person name="Yost W."/>
            <person name="Jha R.K."/>
            <person name="Patterson J."/>
            <person name="Monnat R.J. Jr."/>
            <person name="Barlow S.B."/>
            <person name="Starkenburg S.R."/>
            <person name="Cattolico R.A."/>
        </authorList>
    </citation>
    <scope>NUCLEOTIDE SEQUENCE</scope>
    <source>
        <strain evidence="4">CCMP291</strain>
    </source>
</reference>
<keyword evidence="4" id="KW-1185">Reference proteome</keyword>
<feature type="coiled-coil region" evidence="1">
    <location>
        <begin position="111"/>
        <end position="138"/>
    </location>
</feature>
<evidence type="ECO:0000313" key="4">
    <source>
        <dbReference type="Proteomes" id="UP000037460"/>
    </source>
</evidence>
<dbReference type="EMBL" id="JWZX01002926">
    <property type="protein sequence ID" value="KOO25814.1"/>
    <property type="molecule type" value="Genomic_DNA"/>
</dbReference>
<dbReference type="Proteomes" id="UP000037460">
    <property type="component" value="Unassembled WGS sequence"/>
</dbReference>
<feature type="region of interest" description="Disordered" evidence="2">
    <location>
        <begin position="1"/>
        <end position="38"/>
    </location>
</feature>
<evidence type="ECO:0000256" key="1">
    <source>
        <dbReference type="SAM" id="Coils"/>
    </source>
</evidence>
<feature type="compositionally biased region" description="Pro residues" evidence="2">
    <location>
        <begin position="1"/>
        <end position="20"/>
    </location>
</feature>
<comment type="caution">
    <text evidence="3">The sequence shown here is derived from an EMBL/GenBank/DDBJ whole genome shotgun (WGS) entry which is preliminary data.</text>
</comment>
<sequence length="189" mass="20201">MEPDPPAPPPQSPPKPPTPPVHLERRPKTADGGLNKDAQALKYNPVVSAFAKPPAAISVPISTAAPPAYQTLATSELPSPPVAVPSSKLARSVRSGTGAVKPQLAERPLTAREAVEKVAAAKKEAARLKIEKRIAERAAEQNQKMPTWELPCTADSLPTFKSPGVWKAMTYMEFGHCKDLVPPQLAKIK</sequence>
<dbReference type="AlphaFoldDB" id="A0A0M0JGU9"/>
<accession>A0A0M0JGU9</accession>
<organism evidence="3 4">
    <name type="scientific">Chrysochromulina tobinii</name>
    <dbReference type="NCBI Taxonomy" id="1460289"/>
    <lineage>
        <taxon>Eukaryota</taxon>
        <taxon>Haptista</taxon>
        <taxon>Haptophyta</taxon>
        <taxon>Prymnesiophyceae</taxon>
        <taxon>Prymnesiales</taxon>
        <taxon>Chrysochromulinaceae</taxon>
        <taxon>Chrysochromulina</taxon>
    </lineage>
</organism>
<proteinExistence type="predicted"/>
<evidence type="ECO:0000313" key="3">
    <source>
        <dbReference type="EMBL" id="KOO25814.1"/>
    </source>
</evidence>
<protein>
    <submittedName>
        <fullName evidence="3">Uncharacterized protein</fullName>
    </submittedName>
</protein>
<name>A0A0M0JGU9_9EUKA</name>
<keyword evidence="1" id="KW-0175">Coiled coil</keyword>
<evidence type="ECO:0000256" key="2">
    <source>
        <dbReference type="SAM" id="MobiDB-lite"/>
    </source>
</evidence>